<dbReference type="InterPro" id="IPR011108">
    <property type="entry name" value="RMMBL"/>
</dbReference>
<proteinExistence type="predicted"/>
<evidence type="ECO:0000313" key="4">
    <source>
        <dbReference type="EMBL" id="BAG14196.1"/>
    </source>
</evidence>
<dbReference type="SUPFAM" id="SSF56281">
    <property type="entry name" value="Metallo-hydrolase/oxidoreductase"/>
    <property type="match status" value="1"/>
</dbReference>
<evidence type="ECO:0000313" key="5">
    <source>
        <dbReference type="Proteomes" id="UP000001691"/>
    </source>
</evidence>
<dbReference type="InterPro" id="IPR022712">
    <property type="entry name" value="Beta_Casp"/>
</dbReference>
<dbReference type="AlphaFoldDB" id="B1GYV3"/>
<dbReference type="EMBL" id="AP009510">
    <property type="protein sequence ID" value="BAG14196.1"/>
    <property type="molecule type" value="Genomic_DNA"/>
</dbReference>
<dbReference type="STRING" id="471821.TGRD_713"/>
<dbReference type="Pfam" id="PF10996">
    <property type="entry name" value="Beta-Casp"/>
    <property type="match status" value="1"/>
</dbReference>
<keyword evidence="2" id="KW-0732">Signal</keyword>
<feature type="chain" id="PRO_5002762003" evidence="2">
    <location>
        <begin position="21"/>
        <end position="529"/>
    </location>
</feature>
<keyword evidence="4" id="KW-0540">Nuclease</keyword>
<dbReference type="KEGG" id="rsd:TGRD_704"/>
<dbReference type="Proteomes" id="UP000001691">
    <property type="component" value="Chromosome"/>
</dbReference>
<dbReference type="SMART" id="SM00849">
    <property type="entry name" value="Lactamase_B"/>
    <property type="match status" value="1"/>
</dbReference>
<protein>
    <submittedName>
        <fullName evidence="4">Ysh1-family RNA processing exonuclease</fullName>
    </submittedName>
</protein>
<dbReference type="InterPro" id="IPR001279">
    <property type="entry name" value="Metallo-B-lactamas"/>
</dbReference>
<accession>B1GYV3</accession>
<gene>
    <name evidence="4" type="ordered locus">TGRD_704</name>
</gene>
<dbReference type="GO" id="GO:0004527">
    <property type="term" value="F:exonuclease activity"/>
    <property type="evidence" value="ECO:0007669"/>
    <property type="project" value="UniProtKB-KW"/>
</dbReference>
<evidence type="ECO:0000259" key="3">
    <source>
        <dbReference type="SMART" id="SM00849"/>
    </source>
</evidence>
<dbReference type="Pfam" id="PF07521">
    <property type="entry name" value="RMMBL"/>
    <property type="match status" value="1"/>
</dbReference>
<dbReference type="PANTHER" id="PTHR11203">
    <property type="entry name" value="CLEAVAGE AND POLYADENYLATION SPECIFICITY FACTOR FAMILY MEMBER"/>
    <property type="match status" value="1"/>
</dbReference>
<dbReference type="InterPro" id="IPR050698">
    <property type="entry name" value="MBL"/>
</dbReference>
<feature type="signal peptide" evidence="2">
    <location>
        <begin position="1"/>
        <end position="20"/>
    </location>
</feature>
<keyword evidence="5" id="KW-1185">Reference proteome</keyword>
<dbReference type="PANTHER" id="PTHR11203:SF37">
    <property type="entry name" value="INTEGRATOR COMPLEX SUBUNIT 11"/>
    <property type="match status" value="1"/>
</dbReference>
<name>B1GYV3_ENDTX</name>
<keyword evidence="4" id="KW-0269">Exonuclease</keyword>
<dbReference type="Gene3D" id="3.60.15.10">
    <property type="entry name" value="Ribonuclease Z/Hydroxyacylglutathione hydrolase-like"/>
    <property type="match status" value="1"/>
</dbReference>
<dbReference type="Gene3D" id="3.40.50.10890">
    <property type="match status" value="1"/>
</dbReference>
<evidence type="ECO:0000256" key="2">
    <source>
        <dbReference type="SAM" id="SignalP"/>
    </source>
</evidence>
<evidence type="ECO:0000256" key="1">
    <source>
        <dbReference type="ARBA" id="ARBA00022801"/>
    </source>
</evidence>
<reference evidence="5" key="1">
    <citation type="journal article" date="2008" name="Proc. Natl. Acad. Sci. U.S.A.">
        <title>Complete genome of the uncultured termite group 1 bacteria in a single host protist cell.</title>
        <authorList>
            <person name="Hongoh Y."/>
            <person name="Sharma V.K."/>
            <person name="Prakash T."/>
            <person name="Noda S."/>
            <person name="Taylor T.D."/>
            <person name="Kudo T."/>
            <person name="Sakaki Y."/>
            <person name="Toyoda A."/>
            <person name="Hattori M."/>
            <person name="Ohkuma M."/>
        </authorList>
    </citation>
    <scope>NUCLEOTIDE SEQUENCE [LARGE SCALE GENOMIC DNA]</scope>
    <source>
        <strain evidence="5">Rs-D17 genomovar Ri2008</strain>
    </source>
</reference>
<sequence>MKKIASAIFSFFLFIPAVFAGVSVTPYGAASTVSGSCFLLETENSKFLIDCGLFMPEESGSAGGETAKLKNLRIQDELIEAEALFLTHAHLDHSGRIPLLIHRGFKGKIYSTQATKELALTLFKERNGFDLIERKWFWSKSQREKARYANNGKVVAHWTDDCKKNIKSAEYSDTEISLKDLEARESVEFLLCKNCCKEETEKIEKQFATVKYDRDIKISDNFTAKLINAGHVPGSACFVFTIDNKKILFSGDLGSGYSRFNGEFDIPEKVDLVFMEATYAECRHKVGMEQYELFRNDLKKALAAGKTVWIPALSFNRTQKVLYELKLMQDDGSLSKKIPVYSISPCANAITALYQKEAAKKKEESEKSAISSYWFLDGVYKNGSILPKSVRLQTMGNYASNIILISSSGDMDKGRSEHLVPTMSIRKDVFIMIVNYVSPESNAGLLLQNKKTRSGTKSFAKIKKYDVFSDHADFEMLQKWLSNQDKNNVKIYIIHSNDKNAQNMIKLLKSKGCKGVNGAKAGESVKLGL</sequence>
<dbReference type="GO" id="GO:0004521">
    <property type="term" value="F:RNA endonuclease activity"/>
    <property type="evidence" value="ECO:0007669"/>
    <property type="project" value="TreeGrafter"/>
</dbReference>
<dbReference type="HOGENOM" id="CLU_009673_5_2_0"/>
<dbReference type="CDD" id="cd16295">
    <property type="entry name" value="TTHA0252-CPSF-like_MBL-fold"/>
    <property type="match status" value="1"/>
</dbReference>
<dbReference type="InterPro" id="IPR036866">
    <property type="entry name" value="RibonucZ/Hydroxyglut_hydro"/>
</dbReference>
<dbReference type="PATRIC" id="fig|471821.5.peg.1214"/>
<dbReference type="Pfam" id="PF00753">
    <property type="entry name" value="Lactamase_B"/>
    <property type="match status" value="1"/>
</dbReference>
<keyword evidence="1" id="KW-0378">Hydrolase</keyword>
<feature type="domain" description="Metallo-beta-lactamase" evidence="3">
    <location>
        <begin position="34"/>
        <end position="306"/>
    </location>
</feature>
<organism evidence="4 5">
    <name type="scientific">Endomicrobium trichonymphae</name>
    <dbReference type="NCBI Taxonomy" id="1408204"/>
    <lineage>
        <taxon>Bacteria</taxon>
        <taxon>Pseudomonadati</taxon>
        <taxon>Elusimicrobiota</taxon>
        <taxon>Endomicrobiia</taxon>
        <taxon>Endomicrobiales</taxon>
        <taxon>Endomicrobiaceae</taxon>
        <taxon>Candidatus Endomicrobiellum</taxon>
    </lineage>
</organism>